<gene>
    <name evidence="1" type="ORF">DWQ67_03355</name>
</gene>
<keyword evidence="2" id="KW-1185">Reference proteome</keyword>
<dbReference type="InterPro" id="IPR018561">
    <property type="entry name" value="AosR"/>
</dbReference>
<name>A0A496PMW2_9MICC</name>
<reference evidence="1 2" key="1">
    <citation type="submission" date="2018-07" db="EMBL/GenBank/DDBJ databases">
        <title>Arthrobacter sp. nov., isolated from raw cow's milk with high bacterial count.</title>
        <authorList>
            <person name="Hahne J."/>
            <person name="Isele D."/>
            <person name="Lipski A."/>
        </authorList>
    </citation>
    <scope>NUCLEOTIDE SEQUENCE [LARGE SCALE GENOMIC DNA]</scope>
    <source>
        <strain evidence="1 2">JZ R-183</strain>
    </source>
</reference>
<protein>
    <submittedName>
        <fullName evidence="1">DUF2017 family protein</fullName>
    </submittedName>
</protein>
<dbReference type="Proteomes" id="UP000273119">
    <property type="component" value="Unassembled WGS sequence"/>
</dbReference>
<dbReference type="EMBL" id="QQXL01000001">
    <property type="protein sequence ID" value="RKW71880.1"/>
    <property type="molecule type" value="Genomic_DNA"/>
</dbReference>
<evidence type="ECO:0000313" key="1">
    <source>
        <dbReference type="EMBL" id="RKW71880.1"/>
    </source>
</evidence>
<comment type="caution">
    <text evidence="1">The sequence shown here is derived from an EMBL/GenBank/DDBJ whole genome shotgun (WGS) entry which is preliminary data.</text>
</comment>
<dbReference type="Pfam" id="PF09438">
    <property type="entry name" value="DUF2017"/>
    <property type="match status" value="1"/>
</dbReference>
<dbReference type="AlphaFoldDB" id="A0A496PMW2"/>
<organism evidence="1 2">
    <name type="scientific">Galactobacter caseinivorans</name>
    <dbReference type="NCBI Taxonomy" id="2676123"/>
    <lineage>
        <taxon>Bacteria</taxon>
        <taxon>Bacillati</taxon>
        <taxon>Actinomycetota</taxon>
        <taxon>Actinomycetes</taxon>
        <taxon>Micrococcales</taxon>
        <taxon>Micrococcaceae</taxon>
        <taxon>Galactobacter</taxon>
    </lineage>
</organism>
<sequence>MARGFKRQGAEYVATLDKAEARLVANLAADVLEMLDSRVQEQELPDDASVGLAGHAGSAHAEIDTGAAAPADEDAADSSAAEPAGEDRWWEALGLSNADLMPGASGGERRRARPEDPALARLLPDLIAASDATEGEAERLRALTEPVVVEGKREALAEAVRLLTAHPLKVPADSAPRFASALNDIRLVLAERLGIETAEDAERIHGAEDSEDEMDRYLALLYGFVSWLQESLMTALLKRR</sequence>
<dbReference type="RefSeq" id="WP_121484141.1">
    <property type="nucleotide sequence ID" value="NZ_QQXL01000001.1"/>
</dbReference>
<proteinExistence type="predicted"/>
<evidence type="ECO:0000313" key="2">
    <source>
        <dbReference type="Proteomes" id="UP000273119"/>
    </source>
</evidence>
<accession>A0A496PMW2</accession>